<dbReference type="OrthoDB" id="70193at2"/>
<evidence type="ECO:0000313" key="1">
    <source>
        <dbReference type="EMBL" id="RTR25330.1"/>
    </source>
</evidence>
<keyword evidence="2" id="KW-1185">Reference proteome</keyword>
<name>A0A3S0JMV9_9DEIO</name>
<dbReference type="EMBL" id="RXPE01000030">
    <property type="protein sequence ID" value="RTR25330.1"/>
    <property type="molecule type" value="Genomic_DNA"/>
</dbReference>
<protein>
    <submittedName>
        <fullName evidence="1">Uncharacterized protein</fullName>
    </submittedName>
</protein>
<accession>A0A3S0JMV9</accession>
<dbReference type="PROSITE" id="PS51257">
    <property type="entry name" value="PROKAR_LIPOPROTEIN"/>
    <property type="match status" value="1"/>
</dbReference>
<dbReference type="AlphaFoldDB" id="A0A3S0JMV9"/>
<dbReference type="Proteomes" id="UP000277766">
    <property type="component" value="Unassembled WGS sequence"/>
</dbReference>
<gene>
    <name evidence="1" type="ORF">EJ104_11250</name>
</gene>
<proteinExistence type="predicted"/>
<organism evidence="1 2">
    <name type="scientific">Deinococcus radiophilus</name>
    <dbReference type="NCBI Taxonomy" id="32062"/>
    <lineage>
        <taxon>Bacteria</taxon>
        <taxon>Thermotogati</taxon>
        <taxon>Deinococcota</taxon>
        <taxon>Deinococci</taxon>
        <taxon>Deinococcales</taxon>
        <taxon>Deinococcaceae</taxon>
        <taxon>Deinococcus</taxon>
    </lineage>
</organism>
<comment type="caution">
    <text evidence="1">The sequence shown here is derived from an EMBL/GenBank/DDBJ whole genome shotgun (WGS) entry which is preliminary data.</text>
</comment>
<reference evidence="1 2" key="1">
    <citation type="submission" date="2018-12" db="EMBL/GenBank/DDBJ databases">
        <title>Deinococcus radiophilus ATCC 27603 genome sequencing and assembly.</title>
        <authorList>
            <person name="Maclea K.S."/>
            <person name="Maynard C.R."/>
        </authorList>
    </citation>
    <scope>NUCLEOTIDE SEQUENCE [LARGE SCALE GENOMIC DNA]</scope>
    <source>
        <strain evidence="1 2">ATCC 27603</strain>
    </source>
</reference>
<evidence type="ECO:0000313" key="2">
    <source>
        <dbReference type="Proteomes" id="UP000277766"/>
    </source>
</evidence>
<sequence length="172" mass="18972">MPSPVRLLLPALLPLLSSCTIVSPHRDQAQWTTSVHGVTAHWRWVTPGSLGGVLTTLGHQPENHTTPRYAGTAITLGNTAQCVIDIDPALSRGRLVEVAAHEFGHCAAGRYNKVSLNTAGLDEYHRQLFERYAEHYARLYVEQCGLSLRPLGWFDLTPATCEVAPDPRLIRL</sequence>
<dbReference type="RefSeq" id="WP_126352864.1">
    <property type="nucleotide sequence ID" value="NZ_CP086380.1"/>
</dbReference>